<evidence type="ECO:0000256" key="12">
    <source>
        <dbReference type="NCBIfam" id="TIGR00416"/>
    </source>
</evidence>
<proteinExistence type="inferred from homology"/>
<dbReference type="GO" id="GO:0003684">
    <property type="term" value="F:damaged DNA binding"/>
    <property type="evidence" value="ECO:0007669"/>
    <property type="project" value="InterPro"/>
</dbReference>
<evidence type="ECO:0000256" key="13">
    <source>
        <dbReference type="RuleBase" id="RU003555"/>
    </source>
</evidence>
<dbReference type="GO" id="GO:0140664">
    <property type="term" value="F:ATP-dependent DNA damage sensor activity"/>
    <property type="evidence" value="ECO:0007669"/>
    <property type="project" value="InterPro"/>
</dbReference>
<keyword evidence="7 11" id="KW-0067">ATP-binding</keyword>
<keyword evidence="16" id="KW-1185">Reference proteome</keyword>
<organism evidence="15 16">
    <name type="scientific">Desulfacinum hydrothermale DSM 13146</name>
    <dbReference type="NCBI Taxonomy" id="1121390"/>
    <lineage>
        <taxon>Bacteria</taxon>
        <taxon>Pseudomonadati</taxon>
        <taxon>Thermodesulfobacteriota</taxon>
        <taxon>Syntrophobacteria</taxon>
        <taxon>Syntrophobacterales</taxon>
        <taxon>Syntrophobacteraceae</taxon>
        <taxon>Desulfacinum</taxon>
    </lineage>
</organism>
<comment type="domain">
    <text evidence="11">The middle region has homology to RecA with ATPase motifs including the RadA KNRFG motif, while the C-terminus is homologous to Lon protease.</text>
</comment>
<keyword evidence="8 11" id="KW-0346">Stress response</keyword>
<dbReference type="InterPro" id="IPR014721">
    <property type="entry name" value="Ribsml_uS5_D2-typ_fold_subgr"/>
</dbReference>
<dbReference type="GO" id="GO:0005524">
    <property type="term" value="F:ATP binding"/>
    <property type="evidence" value="ECO:0007669"/>
    <property type="project" value="UniProtKB-UniRule"/>
</dbReference>
<dbReference type="SUPFAM" id="SSF54211">
    <property type="entry name" value="Ribosomal protein S5 domain 2-like"/>
    <property type="match status" value="1"/>
</dbReference>
<dbReference type="PROSITE" id="PS50162">
    <property type="entry name" value="RECA_2"/>
    <property type="match status" value="1"/>
</dbReference>
<keyword evidence="5" id="KW-0378">Hydrolase</keyword>
<feature type="short sequence motif" description="RadA KNRFG motif" evidence="11">
    <location>
        <begin position="252"/>
        <end position="256"/>
    </location>
</feature>
<dbReference type="Pfam" id="PF18073">
    <property type="entry name" value="Zn_ribbon_LapB"/>
    <property type="match status" value="1"/>
</dbReference>
<dbReference type="PANTHER" id="PTHR32472:SF10">
    <property type="entry name" value="DNA REPAIR PROTEIN RADA-LIKE PROTEIN"/>
    <property type="match status" value="1"/>
</dbReference>
<dbReference type="Proteomes" id="UP000192783">
    <property type="component" value="Unassembled WGS sequence"/>
</dbReference>
<sequence length="454" mass="47984">MARDKALFRCQECGYQSPKWLGRCPGCQAWNTLVEEVPAVSMGKRCAGAEGQAAGAVPLGAVATSGDRRLRSGLQEWDRVLGGGLVPGSLVLLAGDPGIGKSTLLLQALSCLGQTGPVLYVSGEESLSQIRLRAERLDLSLSENLLVCAETSVDAVVPLLESKPFLAVAVDSIQTMRLDLLESAPGSVAQVRESAAWLQRVAKEKEIGVFLVGHVTKEGVVAGPRVLEHLVDAVLYLEGDRTHAFRLLRAVKNRFGSTNEIGVFEMKEKGLAQVPNPSRFLLAERPAGVPGSVVACAMEGTRPLLVEVQALVSPTGWAQPRRASMGVDANRLSLLLAVLEKKVGLSFAQQDVFVNVAGGVRLSETAGDLALVLALVSSTLDVALPEDLVAWGEVGLAGEVRGVGHAARRLSEAMSLGFGTVVCPRTNLDQIHGTQGTSCLGVRSLQEVLDAFFS</sequence>
<evidence type="ECO:0000256" key="3">
    <source>
        <dbReference type="ARBA" id="ARBA00022763"/>
    </source>
</evidence>
<dbReference type="NCBIfam" id="TIGR00416">
    <property type="entry name" value="sms"/>
    <property type="match status" value="1"/>
</dbReference>
<dbReference type="InterPro" id="IPR004504">
    <property type="entry name" value="DNA_repair_RadA"/>
</dbReference>
<dbReference type="PANTHER" id="PTHR32472">
    <property type="entry name" value="DNA REPAIR PROTEIN RADA"/>
    <property type="match status" value="1"/>
</dbReference>
<dbReference type="PRINTS" id="PR01874">
    <property type="entry name" value="DNAREPAIRADA"/>
</dbReference>
<dbReference type="InterPro" id="IPR020588">
    <property type="entry name" value="RecA_ATP-bd"/>
</dbReference>
<dbReference type="CDD" id="cd01121">
    <property type="entry name" value="RadA_SMS_N"/>
    <property type="match status" value="1"/>
</dbReference>
<evidence type="ECO:0000313" key="15">
    <source>
        <dbReference type="EMBL" id="SMC26223.1"/>
    </source>
</evidence>
<keyword evidence="1 11" id="KW-0479">Metal-binding</keyword>
<evidence type="ECO:0000256" key="5">
    <source>
        <dbReference type="ARBA" id="ARBA00022801"/>
    </source>
</evidence>
<dbReference type="HAMAP" id="MF_01498">
    <property type="entry name" value="RadA_bact"/>
    <property type="match status" value="1"/>
</dbReference>
<dbReference type="Pfam" id="PF13541">
    <property type="entry name" value="ChlI"/>
    <property type="match status" value="1"/>
</dbReference>
<dbReference type="SUPFAM" id="SSF52540">
    <property type="entry name" value="P-loop containing nucleoside triphosphate hydrolases"/>
    <property type="match status" value="1"/>
</dbReference>
<dbReference type="AlphaFoldDB" id="A0A1W1XQI9"/>
<feature type="binding site" evidence="11">
    <location>
        <begin position="95"/>
        <end position="102"/>
    </location>
    <ligand>
        <name>ATP</name>
        <dbReference type="ChEBI" id="CHEBI:30616"/>
    </ligand>
</feature>
<name>A0A1W1XQI9_9BACT</name>
<dbReference type="SMART" id="SM00382">
    <property type="entry name" value="AAA"/>
    <property type="match status" value="1"/>
</dbReference>
<keyword evidence="3 11" id="KW-0227">DNA damage</keyword>
<comment type="similarity">
    <text evidence="11 13">Belongs to the RecA family. RadA subfamily.</text>
</comment>
<evidence type="ECO:0000256" key="10">
    <source>
        <dbReference type="ARBA" id="ARBA00023204"/>
    </source>
</evidence>
<comment type="function">
    <text evidence="11">Plays a role in repairing double-strand DNA breaks, probably involving stabilizing or processing branched DNA or blocked replication forks.</text>
</comment>
<dbReference type="Gene3D" id="3.40.50.300">
    <property type="entry name" value="P-loop containing nucleotide triphosphate hydrolases"/>
    <property type="match status" value="1"/>
</dbReference>
<dbReference type="InterPro" id="IPR027417">
    <property type="entry name" value="P-loop_NTPase"/>
</dbReference>
<feature type="domain" description="RecA family profile 1" evidence="14">
    <location>
        <begin position="66"/>
        <end position="215"/>
    </location>
</feature>
<evidence type="ECO:0000256" key="8">
    <source>
        <dbReference type="ARBA" id="ARBA00023016"/>
    </source>
</evidence>
<keyword evidence="6 13" id="KW-0862">Zinc</keyword>
<evidence type="ECO:0000256" key="7">
    <source>
        <dbReference type="ARBA" id="ARBA00022840"/>
    </source>
</evidence>
<dbReference type="EMBL" id="FWXF01000016">
    <property type="protein sequence ID" value="SMC26223.1"/>
    <property type="molecule type" value="Genomic_DNA"/>
</dbReference>
<evidence type="ECO:0000259" key="14">
    <source>
        <dbReference type="PROSITE" id="PS50162"/>
    </source>
</evidence>
<keyword evidence="10 11" id="KW-0234">DNA repair</keyword>
<dbReference type="GO" id="GO:0000725">
    <property type="term" value="P:recombinational repair"/>
    <property type="evidence" value="ECO:0007669"/>
    <property type="project" value="UniProtKB-UniRule"/>
</dbReference>
<feature type="region of interest" description="Lon-protease-like" evidence="11">
    <location>
        <begin position="351"/>
        <end position="454"/>
    </location>
</feature>
<dbReference type="FunFam" id="3.40.50.300:FF:000050">
    <property type="entry name" value="DNA repair protein RadA"/>
    <property type="match status" value="1"/>
</dbReference>
<accession>A0A1W1XQI9</accession>
<dbReference type="GO" id="GO:0008270">
    <property type="term" value="F:zinc ion binding"/>
    <property type="evidence" value="ECO:0007669"/>
    <property type="project" value="UniProtKB-KW"/>
</dbReference>
<evidence type="ECO:0000256" key="1">
    <source>
        <dbReference type="ARBA" id="ARBA00022723"/>
    </source>
</evidence>
<dbReference type="GO" id="GO:0005829">
    <property type="term" value="C:cytosol"/>
    <property type="evidence" value="ECO:0007669"/>
    <property type="project" value="TreeGrafter"/>
</dbReference>
<protein>
    <recommendedName>
        <fullName evidence="11 12">DNA repair protein RadA</fullName>
    </recommendedName>
</protein>
<dbReference type="Pfam" id="PF13481">
    <property type="entry name" value="AAA_25"/>
    <property type="match status" value="1"/>
</dbReference>
<evidence type="ECO:0000256" key="11">
    <source>
        <dbReference type="HAMAP-Rule" id="MF_01498"/>
    </source>
</evidence>
<dbReference type="InterPro" id="IPR003593">
    <property type="entry name" value="AAA+_ATPase"/>
</dbReference>
<evidence type="ECO:0000256" key="6">
    <source>
        <dbReference type="ARBA" id="ARBA00022833"/>
    </source>
</evidence>
<dbReference type="InterPro" id="IPR041166">
    <property type="entry name" value="Rubredoxin_2"/>
</dbReference>
<evidence type="ECO:0000256" key="9">
    <source>
        <dbReference type="ARBA" id="ARBA00023125"/>
    </source>
</evidence>
<gene>
    <name evidence="11" type="primary">radA</name>
    <name evidence="15" type="ORF">SAMN02746041_02570</name>
</gene>
<dbReference type="STRING" id="1121390.SAMN02746041_02570"/>
<evidence type="ECO:0000256" key="4">
    <source>
        <dbReference type="ARBA" id="ARBA00022771"/>
    </source>
</evidence>
<dbReference type="Gene3D" id="3.30.230.10">
    <property type="match status" value="1"/>
</dbReference>
<comment type="function">
    <text evidence="13">DNA-dependent ATPase involved in processing of recombination intermediates, plays a role in repairing DNA breaks. Stimulates the branch migration of RecA-mediated strand transfer reactions, allowing the 3' invading strand to extend heteroduplex DNA faster. Binds ssDNA in the presence of ADP but not other nucleotides, has ATPase activity that is stimulated by ssDNA and various branched DNA structures, but inhibited by SSB. Does not have RecA's homology-searching function.</text>
</comment>
<evidence type="ECO:0000256" key="2">
    <source>
        <dbReference type="ARBA" id="ARBA00022741"/>
    </source>
</evidence>
<evidence type="ECO:0000313" key="16">
    <source>
        <dbReference type="Proteomes" id="UP000192783"/>
    </source>
</evidence>
<dbReference type="InterPro" id="IPR020568">
    <property type="entry name" value="Ribosomal_Su5_D2-typ_SF"/>
</dbReference>
<dbReference type="GO" id="GO:0016787">
    <property type="term" value="F:hydrolase activity"/>
    <property type="evidence" value="ECO:0007669"/>
    <property type="project" value="UniProtKB-KW"/>
</dbReference>
<keyword evidence="9 11" id="KW-0238">DNA-binding</keyword>
<keyword evidence="4 13" id="KW-0863">Zinc-finger</keyword>
<keyword evidence="2 11" id="KW-0547">Nucleotide-binding</keyword>
<reference evidence="15 16" key="1">
    <citation type="submission" date="2017-04" db="EMBL/GenBank/DDBJ databases">
        <authorList>
            <person name="Afonso C.L."/>
            <person name="Miller P.J."/>
            <person name="Scott M.A."/>
            <person name="Spackman E."/>
            <person name="Goraichik I."/>
            <person name="Dimitrov K.M."/>
            <person name="Suarez D.L."/>
            <person name="Swayne D.E."/>
        </authorList>
    </citation>
    <scope>NUCLEOTIDE SEQUENCE [LARGE SCALE GENOMIC DNA]</scope>
    <source>
        <strain evidence="15 16">DSM 13146</strain>
    </source>
</reference>